<protein>
    <submittedName>
        <fullName evidence="2">Uncharacterized protein</fullName>
    </submittedName>
</protein>
<dbReference type="OrthoDB" id="74197at2"/>
<keyword evidence="1" id="KW-0812">Transmembrane</keyword>
<proteinExistence type="predicted"/>
<evidence type="ECO:0000313" key="2">
    <source>
        <dbReference type="EMBL" id="ACO45738.1"/>
    </source>
</evidence>
<dbReference type="EMBL" id="CP001114">
    <property type="protein sequence ID" value="ACO45738.1"/>
    <property type="molecule type" value="Genomic_DNA"/>
</dbReference>
<dbReference type="HOGENOM" id="CLU_151802_0_0_0"/>
<gene>
    <name evidence="2" type="ordered locus">Deide_08640</name>
</gene>
<reference evidence="2 3" key="1">
    <citation type="journal article" date="2009" name="PLoS Genet.">
        <title>Alliance of proteomics and genomics to unravel the specificities of Sahara bacterium Deinococcus deserti.</title>
        <authorList>
            <person name="de Groot A."/>
            <person name="Dulermo R."/>
            <person name="Ortet P."/>
            <person name="Blanchard L."/>
            <person name="Guerin P."/>
            <person name="Fernandez B."/>
            <person name="Vacherie B."/>
            <person name="Dossat C."/>
            <person name="Jolivet E."/>
            <person name="Siguier P."/>
            <person name="Chandler M."/>
            <person name="Barakat M."/>
            <person name="Dedieu A."/>
            <person name="Barbe V."/>
            <person name="Heulin T."/>
            <person name="Sommer S."/>
            <person name="Achouak W."/>
            <person name="Armengaud J."/>
        </authorList>
    </citation>
    <scope>NUCLEOTIDE SEQUENCE [LARGE SCALE GENOMIC DNA]</scope>
    <source>
        <strain evidence="3">DSM 17065 / CIP 109153 / LMG 22923 / VCD115</strain>
    </source>
</reference>
<evidence type="ECO:0000256" key="1">
    <source>
        <dbReference type="SAM" id="Phobius"/>
    </source>
</evidence>
<dbReference type="RefSeq" id="WP_012692861.1">
    <property type="nucleotide sequence ID" value="NC_012526.1"/>
</dbReference>
<dbReference type="AlphaFoldDB" id="C1D1L4"/>
<dbReference type="PaxDb" id="546414-Deide_08640"/>
<organism evidence="2 3">
    <name type="scientific">Deinococcus deserti (strain DSM 17065 / CIP 109153 / LMG 22923 / VCD115)</name>
    <dbReference type="NCBI Taxonomy" id="546414"/>
    <lineage>
        <taxon>Bacteria</taxon>
        <taxon>Thermotogati</taxon>
        <taxon>Deinococcota</taxon>
        <taxon>Deinococci</taxon>
        <taxon>Deinococcales</taxon>
        <taxon>Deinococcaceae</taxon>
        <taxon>Deinococcus</taxon>
    </lineage>
</organism>
<dbReference type="KEGG" id="ddr:Deide_08640"/>
<keyword evidence="1" id="KW-1133">Transmembrane helix</keyword>
<feature type="transmembrane region" description="Helical" evidence="1">
    <location>
        <begin position="65"/>
        <end position="84"/>
    </location>
</feature>
<accession>C1D1L4</accession>
<dbReference type="STRING" id="546414.Deide_08640"/>
<feature type="transmembrane region" description="Helical" evidence="1">
    <location>
        <begin position="38"/>
        <end position="58"/>
    </location>
</feature>
<dbReference type="Proteomes" id="UP000002208">
    <property type="component" value="Chromosome"/>
</dbReference>
<name>C1D1L4_DEIDV</name>
<keyword evidence="3" id="KW-1185">Reference proteome</keyword>
<sequence>MLRAAFWFTALIFVPLGLFLYFLPPTVASLVGVSPLWLARASGGLVFVWGAFLLAASAAPDGLKVGALVAGNLLSVATLLPAVIRQGEQMPPSVRTALLALCALLTLLAVVTLLSLPSRRSRL</sequence>
<feature type="transmembrane region" description="Helical" evidence="1">
    <location>
        <begin position="96"/>
        <end position="116"/>
    </location>
</feature>
<evidence type="ECO:0000313" key="3">
    <source>
        <dbReference type="Proteomes" id="UP000002208"/>
    </source>
</evidence>
<keyword evidence="1" id="KW-0472">Membrane</keyword>